<protein>
    <recommendedName>
        <fullName evidence="2">Polysaccharide pyruvyl transferase domain-containing protein</fullName>
    </recommendedName>
</protein>
<dbReference type="Pfam" id="PF04230">
    <property type="entry name" value="PS_pyruv_trans"/>
    <property type="match status" value="2"/>
</dbReference>
<keyword evidence="4" id="KW-1185">Reference proteome</keyword>
<dbReference type="Proteomes" id="UP000800041">
    <property type="component" value="Unassembled WGS sequence"/>
</dbReference>
<feature type="domain" description="Polysaccharide pyruvyl transferase" evidence="2">
    <location>
        <begin position="107"/>
        <end position="309"/>
    </location>
</feature>
<feature type="region of interest" description="Disordered" evidence="1">
    <location>
        <begin position="495"/>
        <end position="514"/>
    </location>
</feature>
<dbReference type="AlphaFoldDB" id="A0A6G1HF84"/>
<sequence>MLAAGKISLGRVALAAVVILVWLAAANSYLGGGRYTRDWAQQRGWNFNNSTHRSHPAGAVAYNLKKPQSTTCEHVVERLRLQLIDNYSVVLKGIRYANIWGYQETENKGDAAIWTGQQILLKMLGIETSESCRFFDKACNMERFNASLAFHNPYSSILISGGGTFNDYVWVDQPSRLEMIKAYPEVPIRSFPQSISMTHEKEINETVTALSQHQNLVLAGRDETSYEWLQENAQREGDLIDLLAPDMTFMFGSRPDYRLDTPKTHDLLILSRDDWELAPGVNTRNIAYGDGVIDLGGLVGNITYNKIDWNYIHTPGIDTELPSYLKGKQQTAPHLMPTDPKKSKRTPGDEKLEVKEEKSKSEPKPTSTSQPQKSKPSGNAKTQSYHSLPTAAPGGNTEHAFISIAESSPHARAAAKAHLGFSILGSARFIITDRLHGHVMATLMGTPHVLLDTKLEKNSKFVDAWTSECDCVRVADGLNAALGLARRWFEKEAREEMRKVKEEEKKKKGKEGWW</sequence>
<name>A0A6G1HF84_9PEZI</name>
<feature type="compositionally biased region" description="Polar residues" evidence="1">
    <location>
        <begin position="370"/>
        <end position="387"/>
    </location>
</feature>
<feature type="domain" description="Polysaccharide pyruvyl transferase" evidence="2">
    <location>
        <begin position="421"/>
        <end position="453"/>
    </location>
</feature>
<proteinExistence type="predicted"/>
<dbReference type="InterPro" id="IPR007345">
    <property type="entry name" value="Polysacch_pyruvyl_Trfase"/>
</dbReference>
<evidence type="ECO:0000313" key="4">
    <source>
        <dbReference type="Proteomes" id="UP000800041"/>
    </source>
</evidence>
<feature type="region of interest" description="Disordered" evidence="1">
    <location>
        <begin position="327"/>
        <end position="392"/>
    </location>
</feature>
<organism evidence="3 4">
    <name type="scientific">Aulographum hederae CBS 113979</name>
    <dbReference type="NCBI Taxonomy" id="1176131"/>
    <lineage>
        <taxon>Eukaryota</taxon>
        <taxon>Fungi</taxon>
        <taxon>Dikarya</taxon>
        <taxon>Ascomycota</taxon>
        <taxon>Pezizomycotina</taxon>
        <taxon>Dothideomycetes</taxon>
        <taxon>Pleosporomycetidae</taxon>
        <taxon>Aulographales</taxon>
        <taxon>Aulographaceae</taxon>
    </lineage>
</organism>
<feature type="compositionally biased region" description="Basic and acidic residues" evidence="1">
    <location>
        <begin position="346"/>
        <end position="363"/>
    </location>
</feature>
<evidence type="ECO:0000259" key="2">
    <source>
        <dbReference type="Pfam" id="PF04230"/>
    </source>
</evidence>
<gene>
    <name evidence="3" type="ORF">K402DRAFT_459126</name>
</gene>
<dbReference type="OrthoDB" id="414175at2759"/>
<evidence type="ECO:0000256" key="1">
    <source>
        <dbReference type="SAM" id="MobiDB-lite"/>
    </source>
</evidence>
<reference evidence="3" key="1">
    <citation type="journal article" date="2020" name="Stud. Mycol.">
        <title>101 Dothideomycetes genomes: a test case for predicting lifestyles and emergence of pathogens.</title>
        <authorList>
            <person name="Haridas S."/>
            <person name="Albert R."/>
            <person name="Binder M."/>
            <person name="Bloem J."/>
            <person name="Labutti K."/>
            <person name="Salamov A."/>
            <person name="Andreopoulos B."/>
            <person name="Baker S."/>
            <person name="Barry K."/>
            <person name="Bills G."/>
            <person name="Bluhm B."/>
            <person name="Cannon C."/>
            <person name="Castanera R."/>
            <person name="Culley D."/>
            <person name="Daum C."/>
            <person name="Ezra D."/>
            <person name="Gonzalez J."/>
            <person name="Henrissat B."/>
            <person name="Kuo A."/>
            <person name="Liang C."/>
            <person name="Lipzen A."/>
            <person name="Lutzoni F."/>
            <person name="Magnuson J."/>
            <person name="Mondo S."/>
            <person name="Nolan M."/>
            <person name="Ohm R."/>
            <person name="Pangilinan J."/>
            <person name="Park H.-J."/>
            <person name="Ramirez L."/>
            <person name="Alfaro M."/>
            <person name="Sun H."/>
            <person name="Tritt A."/>
            <person name="Yoshinaga Y."/>
            <person name="Zwiers L.-H."/>
            <person name="Turgeon B."/>
            <person name="Goodwin S."/>
            <person name="Spatafora J."/>
            <person name="Crous P."/>
            <person name="Grigoriev I."/>
        </authorList>
    </citation>
    <scope>NUCLEOTIDE SEQUENCE</scope>
    <source>
        <strain evidence="3">CBS 113979</strain>
    </source>
</reference>
<evidence type="ECO:0000313" key="3">
    <source>
        <dbReference type="EMBL" id="KAF1991896.1"/>
    </source>
</evidence>
<accession>A0A6G1HF84</accession>
<dbReference type="EMBL" id="ML977138">
    <property type="protein sequence ID" value="KAF1991896.1"/>
    <property type="molecule type" value="Genomic_DNA"/>
</dbReference>